<keyword evidence="2" id="KW-1185">Reference proteome</keyword>
<dbReference type="EMBL" id="BLLF01007958">
    <property type="protein sequence ID" value="GFH33191.1"/>
    <property type="molecule type" value="Genomic_DNA"/>
</dbReference>
<dbReference type="GO" id="GO:0016301">
    <property type="term" value="F:kinase activity"/>
    <property type="evidence" value="ECO:0007669"/>
    <property type="project" value="UniProtKB-KW"/>
</dbReference>
<protein>
    <submittedName>
        <fullName evidence="1">Protein kinase domain-containing protein</fullName>
    </submittedName>
</protein>
<accession>A0A6A0ALS2</accession>
<reference evidence="1 2" key="1">
    <citation type="submission" date="2020-02" db="EMBL/GenBank/DDBJ databases">
        <title>Draft genome sequence of Haematococcus lacustris strain NIES-144.</title>
        <authorList>
            <person name="Morimoto D."/>
            <person name="Nakagawa S."/>
            <person name="Yoshida T."/>
            <person name="Sawayama S."/>
        </authorList>
    </citation>
    <scope>NUCLEOTIDE SEQUENCE [LARGE SCALE GENOMIC DNA]</scope>
    <source>
        <strain evidence="1 2">NIES-144</strain>
    </source>
</reference>
<dbReference type="AlphaFoldDB" id="A0A6A0ALS2"/>
<feature type="non-terminal residue" evidence="1">
    <location>
        <position position="66"/>
    </location>
</feature>
<comment type="caution">
    <text evidence="1">The sequence shown here is derived from an EMBL/GenBank/DDBJ whole genome shotgun (WGS) entry which is preliminary data.</text>
</comment>
<feature type="non-terminal residue" evidence="1">
    <location>
        <position position="1"/>
    </location>
</feature>
<proteinExistence type="predicted"/>
<name>A0A6A0ALS2_HAELA</name>
<keyword evidence="1" id="KW-0808">Transferase</keyword>
<evidence type="ECO:0000313" key="2">
    <source>
        <dbReference type="Proteomes" id="UP000485058"/>
    </source>
</evidence>
<evidence type="ECO:0000313" key="1">
    <source>
        <dbReference type="EMBL" id="GFH33191.1"/>
    </source>
</evidence>
<dbReference type="Proteomes" id="UP000485058">
    <property type="component" value="Unassembled WGS sequence"/>
</dbReference>
<organism evidence="1 2">
    <name type="scientific">Haematococcus lacustris</name>
    <name type="common">Green alga</name>
    <name type="synonym">Haematococcus pluvialis</name>
    <dbReference type="NCBI Taxonomy" id="44745"/>
    <lineage>
        <taxon>Eukaryota</taxon>
        <taxon>Viridiplantae</taxon>
        <taxon>Chlorophyta</taxon>
        <taxon>core chlorophytes</taxon>
        <taxon>Chlorophyceae</taxon>
        <taxon>CS clade</taxon>
        <taxon>Chlamydomonadales</taxon>
        <taxon>Haematococcaceae</taxon>
        <taxon>Haematococcus</taxon>
    </lineage>
</organism>
<keyword evidence="1" id="KW-0418">Kinase</keyword>
<gene>
    <name evidence="1" type="ORF">HaLaN_32522</name>
</gene>
<sequence>MGSAVDAHSLGEAMFGAQGPSAEEVTWDYAPPEALFAKFWEGSRALRPWMWAYDSWSVAVVWLELL</sequence>